<evidence type="ECO:0008006" key="4">
    <source>
        <dbReference type="Google" id="ProtNLM"/>
    </source>
</evidence>
<feature type="transmembrane region" description="Helical" evidence="1">
    <location>
        <begin position="60"/>
        <end position="81"/>
    </location>
</feature>
<keyword evidence="1" id="KW-0812">Transmembrane</keyword>
<comment type="caution">
    <text evidence="2">The sequence shown here is derived from an EMBL/GenBank/DDBJ whole genome shotgun (WGS) entry which is preliminary data.</text>
</comment>
<sequence>MDKKFMNVLGLIGVAAWILYFIWKSGSYTNKELTEAYITLASMTPLYFILTNLYSRFDKLVLWSLLCLGILSSGIAVYFHVHS</sequence>
<feature type="transmembrane region" description="Helical" evidence="1">
    <location>
        <begin position="6"/>
        <end position="23"/>
    </location>
</feature>
<keyword evidence="1" id="KW-1133">Transmembrane helix</keyword>
<evidence type="ECO:0000313" key="2">
    <source>
        <dbReference type="EMBL" id="MFC0522851.1"/>
    </source>
</evidence>
<name>A0ABV6LKC5_9BACI</name>
<evidence type="ECO:0000256" key="1">
    <source>
        <dbReference type="SAM" id="Phobius"/>
    </source>
</evidence>
<dbReference type="EMBL" id="JBHLTP010000003">
    <property type="protein sequence ID" value="MFC0522851.1"/>
    <property type="molecule type" value="Genomic_DNA"/>
</dbReference>
<keyword evidence="1" id="KW-0472">Membrane</keyword>
<proteinExistence type="predicted"/>
<dbReference type="RefSeq" id="WP_377345376.1">
    <property type="nucleotide sequence ID" value="NZ_JBHLTP010000003.1"/>
</dbReference>
<keyword evidence="3" id="KW-1185">Reference proteome</keyword>
<gene>
    <name evidence="2" type="ORF">ACFFGV_04505</name>
</gene>
<reference evidence="2 3" key="1">
    <citation type="submission" date="2024-09" db="EMBL/GenBank/DDBJ databases">
        <authorList>
            <person name="Sun Q."/>
            <person name="Mori K."/>
        </authorList>
    </citation>
    <scope>NUCLEOTIDE SEQUENCE [LARGE SCALE GENOMIC DNA]</scope>
    <source>
        <strain evidence="2 3">NCAIM B.02529</strain>
    </source>
</reference>
<dbReference type="Proteomes" id="UP001589836">
    <property type="component" value="Unassembled WGS sequence"/>
</dbReference>
<organism evidence="2 3">
    <name type="scientific">Pontibacillus salicampi</name>
    <dbReference type="NCBI Taxonomy" id="1449801"/>
    <lineage>
        <taxon>Bacteria</taxon>
        <taxon>Bacillati</taxon>
        <taxon>Bacillota</taxon>
        <taxon>Bacilli</taxon>
        <taxon>Bacillales</taxon>
        <taxon>Bacillaceae</taxon>
        <taxon>Pontibacillus</taxon>
    </lineage>
</organism>
<accession>A0ABV6LKC5</accession>
<feature type="transmembrane region" description="Helical" evidence="1">
    <location>
        <begin position="35"/>
        <end position="54"/>
    </location>
</feature>
<evidence type="ECO:0000313" key="3">
    <source>
        <dbReference type="Proteomes" id="UP001589836"/>
    </source>
</evidence>
<protein>
    <recommendedName>
        <fullName evidence="4">EamA domain-containing protein</fullName>
    </recommendedName>
</protein>